<gene>
    <name evidence="1" type="ORF">AVEN_217335_1</name>
</gene>
<comment type="caution">
    <text evidence="1">The sequence shown here is derived from an EMBL/GenBank/DDBJ whole genome shotgun (WGS) entry which is preliminary data.</text>
</comment>
<dbReference type="EMBL" id="BGPR01003866">
    <property type="protein sequence ID" value="GBM93333.1"/>
    <property type="molecule type" value="Genomic_DNA"/>
</dbReference>
<protein>
    <submittedName>
        <fullName evidence="1">Uncharacterized protein</fullName>
    </submittedName>
</protein>
<sequence>MQVQLEILPDAAMMPHLLHFNELPFKNLFEYLDGETTGPASISGKIGKQLTDRVKLPIMNCEAIELDEINMNKTGLSKDQQYLLDIGRTIQTGQCAPDLAVRDTGPLSHSRWLTCANWVLRLFISQSSPTSELKMLVNCIMKTYAPV</sequence>
<proteinExistence type="predicted"/>
<dbReference type="Proteomes" id="UP000499080">
    <property type="component" value="Unassembled WGS sequence"/>
</dbReference>
<evidence type="ECO:0000313" key="1">
    <source>
        <dbReference type="EMBL" id="GBM93333.1"/>
    </source>
</evidence>
<accession>A0A4Y2JSF7</accession>
<dbReference type="PANTHER" id="PTHR46409">
    <property type="entry name" value="HTH PSQ-TYPE DOMAIN-CONTAINING PROTEIN"/>
    <property type="match status" value="1"/>
</dbReference>
<name>A0A4Y2JSF7_ARAVE</name>
<dbReference type="AlphaFoldDB" id="A0A4Y2JSF7"/>
<dbReference type="PANTHER" id="PTHR46409:SF1">
    <property type="entry name" value="HTH PSQ-TYPE DOMAIN-CONTAINING PROTEIN"/>
    <property type="match status" value="1"/>
</dbReference>
<organism evidence="1 2">
    <name type="scientific">Araneus ventricosus</name>
    <name type="common">Orbweaver spider</name>
    <name type="synonym">Epeira ventricosa</name>
    <dbReference type="NCBI Taxonomy" id="182803"/>
    <lineage>
        <taxon>Eukaryota</taxon>
        <taxon>Metazoa</taxon>
        <taxon>Ecdysozoa</taxon>
        <taxon>Arthropoda</taxon>
        <taxon>Chelicerata</taxon>
        <taxon>Arachnida</taxon>
        <taxon>Araneae</taxon>
        <taxon>Araneomorphae</taxon>
        <taxon>Entelegynae</taxon>
        <taxon>Araneoidea</taxon>
        <taxon>Araneidae</taxon>
        <taxon>Araneus</taxon>
    </lineage>
</organism>
<reference evidence="1 2" key="1">
    <citation type="journal article" date="2019" name="Sci. Rep.">
        <title>Orb-weaving spider Araneus ventricosus genome elucidates the spidroin gene catalogue.</title>
        <authorList>
            <person name="Kono N."/>
            <person name="Nakamura H."/>
            <person name="Ohtoshi R."/>
            <person name="Moran D.A.P."/>
            <person name="Shinohara A."/>
            <person name="Yoshida Y."/>
            <person name="Fujiwara M."/>
            <person name="Mori M."/>
            <person name="Tomita M."/>
            <person name="Arakawa K."/>
        </authorList>
    </citation>
    <scope>NUCLEOTIDE SEQUENCE [LARGE SCALE GENOMIC DNA]</scope>
</reference>
<evidence type="ECO:0000313" key="2">
    <source>
        <dbReference type="Proteomes" id="UP000499080"/>
    </source>
</evidence>
<keyword evidence="2" id="KW-1185">Reference proteome</keyword>